<evidence type="ECO:0000256" key="2">
    <source>
        <dbReference type="ARBA" id="ARBA00023180"/>
    </source>
</evidence>
<evidence type="ECO:0000256" key="1">
    <source>
        <dbReference type="ARBA" id="ARBA00022723"/>
    </source>
</evidence>
<dbReference type="Proteomes" id="UP000036951">
    <property type="component" value="Unassembled WGS sequence"/>
</dbReference>
<reference evidence="3 4" key="1">
    <citation type="submission" date="2015-06" db="EMBL/GenBank/DDBJ databases">
        <title>Prevotella sp. 109, sp. nov., a novel member of the family Prevotellaceae isolated from human faeces.</title>
        <authorList>
            <person name="Shkoporov A.N."/>
            <person name="Chaplin A.V."/>
            <person name="Kafarskaia L.I."/>
            <person name="Efimov B.A."/>
        </authorList>
    </citation>
    <scope>NUCLEOTIDE SEQUENCE [LARGE SCALE GENOMIC DNA]</scope>
    <source>
        <strain evidence="3 4">109</strain>
    </source>
</reference>
<comment type="caution">
    <text evidence="3">The sequence shown here is derived from an EMBL/GenBank/DDBJ whole genome shotgun (WGS) entry which is preliminary data.</text>
</comment>
<name>A0A8E1QXX7_9BACT</name>
<dbReference type="InterPro" id="IPR052063">
    <property type="entry name" value="Polysaccharide_Lyase_1"/>
</dbReference>
<keyword evidence="2" id="KW-0325">Glycoprotein</keyword>
<dbReference type="GO" id="GO:0046872">
    <property type="term" value="F:metal ion binding"/>
    <property type="evidence" value="ECO:0007669"/>
    <property type="project" value="UniProtKB-KW"/>
</dbReference>
<dbReference type="PANTHER" id="PTHR42970">
    <property type="entry name" value="PECTATE LYASE C-RELATED"/>
    <property type="match status" value="1"/>
</dbReference>
<dbReference type="SUPFAM" id="SSF51126">
    <property type="entry name" value="Pectin lyase-like"/>
    <property type="match status" value="1"/>
</dbReference>
<keyword evidence="3" id="KW-0456">Lyase</keyword>
<dbReference type="Gene3D" id="2.160.20.10">
    <property type="entry name" value="Single-stranded right-handed beta-helix, Pectin lyase-like"/>
    <property type="match status" value="1"/>
</dbReference>
<dbReference type="GO" id="GO:0016829">
    <property type="term" value="F:lyase activity"/>
    <property type="evidence" value="ECO:0007669"/>
    <property type="project" value="UniProtKB-KW"/>
</dbReference>
<proteinExistence type="predicted"/>
<dbReference type="InterPro" id="IPR012334">
    <property type="entry name" value="Pectin_lyas_fold"/>
</dbReference>
<dbReference type="InterPro" id="IPR011050">
    <property type="entry name" value="Pectin_lyase_fold/virulence"/>
</dbReference>
<evidence type="ECO:0000313" key="3">
    <source>
        <dbReference type="EMBL" id="KOO68763.1"/>
    </source>
</evidence>
<organism evidence="3 4">
    <name type="scientific">Xylanibacter rarus</name>
    <dbReference type="NCBI Taxonomy" id="1676614"/>
    <lineage>
        <taxon>Bacteria</taxon>
        <taxon>Pseudomonadati</taxon>
        <taxon>Bacteroidota</taxon>
        <taxon>Bacteroidia</taxon>
        <taxon>Bacteroidales</taxon>
        <taxon>Prevotellaceae</taxon>
        <taxon>Xylanibacter</taxon>
    </lineage>
</organism>
<sequence length="581" mass="63161">MTTAMAASAIAVSAQAPAFPGAEGHGRYVTGGREGKIVHVTNLNDSGTGSFRSAVSGSSKKIVVFDVAGVIPLKSDISIGANTTIAGQTAPYPGITLRYYTVRPGANNVIRFIRVRRGQEKDKNDGADATWQRETTGIILDHCSFSWSIDEVASFYDNNNFTMQWCTVAESLNNAGHGKGAHGYGGIWGGKLASFHHNMIAHVTNRVPRFNGARYEWSGYTGNKLYSTYNWKNSVQAENVDFRNCVMYNWGNSNGCYGGPGGGQINIVNNYYKGGPSTPDSKAKKVTEISVAADGNSEGHPKIFGMTSRYYIAGNTTETHGGSITQNRDWSGVSYDDGTYTINGEEYSKDVNNYYGDAVEHVANSDGEMCVRIKMDEPAPMGEVTTHSAENAFSKVMLYCGASLYRDEVDARYMEEAQTGTATYTGSVTKQEGLVDLVSDVNGYTEANFPTGQRPDGYDSDNDGMPDEWEIANGLNPNDASDASLYTIDTQKGWYTNVEVYINSIVENIMKSQNTDAINTVDEYYPSCVSTGISNEVTTSEIKKIEYFTLGGAKLNAPAKGINIRKITYENGKTKTDKVIK</sequence>
<keyword evidence="1" id="KW-0479">Metal-binding</keyword>
<keyword evidence="4" id="KW-1185">Reference proteome</keyword>
<accession>A0A8E1QXX7</accession>
<dbReference type="EMBL" id="LFQU01000009">
    <property type="protein sequence ID" value="KOO68763.1"/>
    <property type="molecule type" value="Genomic_DNA"/>
</dbReference>
<gene>
    <name evidence="3" type="ORF">ACU52_06285</name>
</gene>
<evidence type="ECO:0000313" key="4">
    <source>
        <dbReference type="Proteomes" id="UP000036951"/>
    </source>
</evidence>
<dbReference type="PANTHER" id="PTHR42970:SF1">
    <property type="entry name" value="PECTATE LYASE C-RELATED"/>
    <property type="match status" value="1"/>
</dbReference>
<protein>
    <submittedName>
        <fullName evidence="3">Pectate lyase</fullName>
    </submittedName>
</protein>
<dbReference type="AlphaFoldDB" id="A0A8E1QXX7"/>
<dbReference type="RefSeq" id="WP_239684883.1">
    <property type="nucleotide sequence ID" value="NZ_LFQU01000009.1"/>
</dbReference>